<evidence type="ECO:0000256" key="1">
    <source>
        <dbReference type="SAM" id="MobiDB-lite"/>
    </source>
</evidence>
<gene>
    <name evidence="3" type="ORF">Micbo1qcDRAFT_168600</name>
</gene>
<dbReference type="Pfam" id="PF12457">
    <property type="entry name" value="TIP_N"/>
    <property type="match status" value="1"/>
</dbReference>
<dbReference type="InParanoid" id="A0A136IN68"/>
<accession>A0A136IN68</accession>
<protein>
    <recommendedName>
        <fullName evidence="2">Tuftelin interacting protein N-terminal domain-containing protein</fullName>
    </recommendedName>
</protein>
<feature type="domain" description="Tuftelin interacting protein N-terminal" evidence="2">
    <location>
        <begin position="28"/>
        <end position="74"/>
    </location>
</feature>
<evidence type="ECO:0000313" key="3">
    <source>
        <dbReference type="EMBL" id="KXJ86278.1"/>
    </source>
</evidence>
<sequence>MSFDPASISKADAAAYSSSEDDEDSGADDFAQPSADPRDDDFQDYNPRKRRRTGRNAKESAALGIFGSDSEDDNN</sequence>
<evidence type="ECO:0000259" key="2">
    <source>
        <dbReference type="Pfam" id="PF12457"/>
    </source>
</evidence>
<proteinExistence type="predicted"/>
<dbReference type="OrthoDB" id="10264588at2759"/>
<name>A0A136IN68_9PEZI</name>
<dbReference type="Proteomes" id="UP000070501">
    <property type="component" value="Unassembled WGS sequence"/>
</dbReference>
<dbReference type="InterPro" id="IPR022159">
    <property type="entry name" value="STIP/TFIP11_N"/>
</dbReference>
<evidence type="ECO:0000313" key="4">
    <source>
        <dbReference type="Proteomes" id="UP000070501"/>
    </source>
</evidence>
<dbReference type="EMBL" id="KQ964269">
    <property type="protein sequence ID" value="KXJ86278.1"/>
    <property type="molecule type" value="Genomic_DNA"/>
</dbReference>
<keyword evidence="4" id="KW-1185">Reference proteome</keyword>
<feature type="non-terminal residue" evidence="3">
    <location>
        <position position="75"/>
    </location>
</feature>
<organism evidence="3 4">
    <name type="scientific">Microdochium bolleyi</name>
    <dbReference type="NCBI Taxonomy" id="196109"/>
    <lineage>
        <taxon>Eukaryota</taxon>
        <taxon>Fungi</taxon>
        <taxon>Dikarya</taxon>
        <taxon>Ascomycota</taxon>
        <taxon>Pezizomycotina</taxon>
        <taxon>Sordariomycetes</taxon>
        <taxon>Xylariomycetidae</taxon>
        <taxon>Xylariales</taxon>
        <taxon>Microdochiaceae</taxon>
        <taxon>Microdochium</taxon>
    </lineage>
</organism>
<feature type="region of interest" description="Disordered" evidence="1">
    <location>
        <begin position="1"/>
        <end position="75"/>
    </location>
</feature>
<dbReference type="AlphaFoldDB" id="A0A136IN68"/>
<dbReference type="STRING" id="196109.A0A136IN68"/>
<feature type="compositionally biased region" description="Low complexity" evidence="1">
    <location>
        <begin position="1"/>
        <end position="18"/>
    </location>
</feature>
<reference evidence="4" key="1">
    <citation type="submission" date="2016-02" db="EMBL/GenBank/DDBJ databases">
        <title>Draft genome sequence of Microdochium bolleyi, a fungal endophyte of beachgrass.</title>
        <authorList>
            <consortium name="DOE Joint Genome Institute"/>
            <person name="David A.S."/>
            <person name="May G."/>
            <person name="Haridas S."/>
            <person name="Lim J."/>
            <person name="Wang M."/>
            <person name="Labutti K."/>
            <person name="Lipzen A."/>
            <person name="Barry K."/>
            <person name="Grigoriev I.V."/>
        </authorList>
    </citation>
    <scope>NUCLEOTIDE SEQUENCE [LARGE SCALE GENOMIC DNA]</scope>
    <source>
        <strain evidence="4">J235TASD1</strain>
    </source>
</reference>